<protein>
    <recommendedName>
        <fullName evidence="3">CBS domain-containing protein</fullName>
    </recommendedName>
</protein>
<dbReference type="Proteomes" id="UP000282312">
    <property type="component" value="Unassembled WGS sequence"/>
</dbReference>
<keyword evidence="5" id="KW-1185">Reference proteome</keyword>
<evidence type="ECO:0000259" key="3">
    <source>
        <dbReference type="PROSITE" id="PS51371"/>
    </source>
</evidence>
<dbReference type="AlphaFoldDB" id="A0A3N9WN27"/>
<accession>A0A3N9WN27</accession>
<organism evidence="4 5">
    <name type="scientific">Micromonospora inaquosa</name>
    <dbReference type="NCBI Taxonomy" id="2203716"/>
    <lineage>
        <taxon>Bacteria</taxon>
        <taxon>Bacillati</taxon>
        <taxon>Actinomycetota</taxon>
        <taxon>Actinomycetes</taxon>
        <taxon>Micromonosporales</taxon>
        <taxon>Micromonosporaceae</taxon>
        <taxon>Micromonospora</taxon>
    </lineage>
</organism>
<dbReference type="InterPro" id="IPR000644">
    <property type="entry name" value="CBS_dom"/>
</dbReference>
<dbReference type="PROSITE" id="PS51371">
    <property type="entry name" value="CBS"/>
    <property type="match status" value="2"/>
</dbReference>
<dbReference type="InterPro" id="IPR051257">
    <property type="entry name" value="Diverse_CBS-Domain"/>
</dbReference>
<dbReference type="PANTHER" id="PTHR43080">
    <property type="entry name" value="CBS DOMAIN-CONTAINING PROTEIN CBSX3, MITOCHONDRIAL"/>
    <property type="match status" value="1"/>
</dbReference>
<feature type="domain" description="CBS" evidence="3">
    <location>
        <begin position="93"/>
        <end position="145"/>
    </location>
</feature>
<feature type="domain" description="CBS" evidence="3">
    <location>
        <begin position="27"/>
        <end position="84"/>
    </location>
</feature>
<reference evidence="4 5" key="1">
    <citation type="submission" date="2018-05" db="EMBL/GenBank/DDBJ databases">
        <title>Micromonospora from Atacama Desert.</title>
        <authorList>
            <person name="Carro L."/>
            <person name="Goodfellow M."/>
            <person name="Klenk H.-P."/>
        </authorList>
    </citation>
    <scope>NUCLEOTIDE SEQUENCE [LARGE SCALE GENOMIC DNA]</scope>
    <source>
        <strain evidence="4 5">LB39</strain>
    </source>
</reference>
<dbReference type="SMART" id="SM00116">
    <property type="entry name" value="CBS"/>
    <property type="match status" value="2"/>
</dbReference>
<dbReference type="RefSeq" id="WP_124773397.1">
    <property type="nucleotide sequence ID" value="NZ_QGSZ01000210.1"/>
</dbReference>
<gene>
    <name evidence="4" type="ORF">DLJ59_15850</name>
</gene>
<proteinExistence type="predicted"/>
<dbReference type="InterPro" id="IPR046342">
    <property type="entry name" value="CBS_dom_sf"/>
</dbReference>
<dbReference type="Gene3D" id="3.10.580.10">
    <property type="entry name" value="CBS-domain"/>
    <property type="match status" value="1"/>
</dbReference>
<dbReference type="OrthoDB" id="3218170at2"/>
<evidence type="ECO:0000256" key="2">
    <source>
        <dbReference type="PROSITE-ProRule" id="PRU00703"/>
    </source>
</evidence>
<dbReference type="CDD" id="cd02205">
    <property type="entry name" value="CBS_pair_SF"/>
    <property type="match status" value="1"/>
</dbReference>
<sequence>MKAIYIAGREPDGGPGRLATRPVTEVMSSPVFSVDVDILLGDALEALVRTGRRHLVAVDGAGRCLGVLADRAVAAAWAHDHAALSRLTVAAALDPDPATVSTDARVIDAARLMRAGGVDAVAIVDADGRPVGIVTGSDLIALLAR</sequence>
<comment type="caution">
    <text evidence="4">The sequence shown here is derived from an EMBL/GenBank/DDBJ whole genome shotgun (WGS) entry which is preliminary data.</text>
</comment>
<dbReference type="SUPFAM" id="SSF54631">
    <property type="entry name" value="CBS-domain pair"/>
    <property type="match status" value="1"/>
</dbReference>
<evidence type="ECO:0000313" key="4">
    <source>
        <dbReference type="EMBL" id="RQX02266.1"/>
    </source>
</evidence>
<evidence type="ECO:0000256" key="1">
    <source>
        <dbReference type="ARBA" id="ARBA00023122"/>
    </source>
</evidence>
<dbReference type="EMBL" id="QGSZ01000210">
    <property type="protein sequence ID" value="RQX02266.1"/>
    <property type="molecule type" value="Genomic_DNA"/>
</dbReference>
<dbReference type="Pfam" id="PF00571">
    <property type="entry name" value="CBS"/>
    <property type="match status" value="2"/>
</dbReference>
<dbReference type="PANTHER" id="PTHR43080:SF2">
    <property type="entry name" value="CBS DOMAIN-CONTAINING PROTEIN"/>
    <property type="match status" value="1"/>
</dbReference>
<evidence type="ECO:0000313" key="5">
    <source>
        <dbReference type="Proteomes" id="UP000282312"/>
    </source>
</evidence>
<keyword evidence="1 2" id="KW-0129">CBS domain</keyword>
<name>A0A3N9WN27_9ACTN</name>